<feature type="transmembrane region" description="Helical" evidence="8">
    <location>
        <begin position="474"/>
        <end position="493"/>
    </location>
</feature>
<dbReference type="SUPFAM" id="SSF81660">
    <property type="entry name" value="Metal cation-transporting ATPase, ATP-binding domain N"/>
    <property type="match status" value="1"/>
</dbReference>
<dbReference type="InterPro" id="IPR023214">
    <property type="entry name" value="HAD_sf"/>
</dbReference>
<dbReference type="PRINTS" id="PR00119">
    <property type="entry name" value="CATATPASE"/>
</dbReference>
<feature type="transmembrane region" description="Helical" evidence="8">
    <location>
        <begin position="292"/>
        <end position="311"/>
    </location>
</feature>
<evidence type="ECO:0000259" key="9">
    <source>
        <dbReference type="Pfam" id="PF00122"/>
    </source>
</evidence>
<feature type="domain" description="P-type ATPase A" evidence="9">
    <location>
        <begin position="358"/>
        <end position="450"/>
    </location>
</feature>
<feature type="domain" description="Cation-transporting P-type ATPase C-terminal" evidence="10">
    <location>
        <begin position="955"/>
        <end position="1121"/>
    </location>
</feature>
<dbReference type="GO" id="GO:0005388">
    <property type="term" value="F:P-type calcium transporter activity"/>
    <property type="evidence" value="ECO:0007669"/>
    <property type="project" value="TreeGrafter"/>
</dbReference>
<dbReference type="InterPro" id="IPR036412">
    <property type="entry name" value="HAD-like_sf"/>
</dbReference>
<evidence type="ECO:0000256" key="7">
    <source>
        <dbReference type="ARBA" id="ARBA00023136"/>
    </source>
</evidence>
<dbReference type="GO" id="GO:0000166">
    <property type="term" value="F:nucleotide binding"/>
    <property type="evidence" value="ECO:0007669"/>
    <property type="project" value="InterPro"/>
</dbReference>
<dbReference type="SUPFAM" id="SSF56784">
    <property type="entry name" value="HAD-like"/>
    <property type="match status" value="1"/>
</dbReference>
<organism evidence="11 12">
    <name type="scientific">Nyssa sinensis</name>
    <dbReference type="NCBI Taxonomy" id="561372"/>
    <lineage>
        <taxon>Eukaryota</taxon>
        <taxon>Viridiplantae</taxon>
        <taxon>Streptophyta</taxon>
        <taxon>Embryophyta</taxon>
        <taxon>Tracheophyta</taxon>
        <taxon>Spermatophyta</taxon>
        <taxon>Magnoliopsida</taxon>
        <taxon>eudicotyledons</taxon>
        <taxon>Gunneridae</taxon>
        <taxon>Pentapetalae</taxon>
        <taxon>asterids</taxon>
        <taxon>Cornales</taxon>
        <taxon>Nyssaceae</taxon>
        <taxon>Nyssa</taxon>
    </lineage>
</organism>
<comment type="subcellular location">
    <subcellularLocation>
        <location evidence="1">Membrane</location>
    </subcellularLocation>
</comment>
<evidence type="ECO:0000256" key="1">
    <source>
        <dbReference type="ARBA" id="ARBA00004370"/>
    </source>
</evidence>
<dbReference type="InterPro" id="IPR006068">
    <property type="entry name" value="ATPase_P-typ_cation-transptr_C"/>
</dbReference>
<evidence type="ECO:0000259" key="10">
    <source>
        <dbReference type="Pfam" id="PF00689"/>
    </source>
</evidence>
<reference evidence="11 12" key="1">
    <citation type="submission" date="2019-09" db="EMBL/GenBank/DDBJ databases">
        <title>A chromosome-level genome assembly of the Chinese tupelo Nyssa sinensis.</title>
        <authorList>
            <person name="Yang X."/>
            <person name="Kang M."/>
            <person name="Yang Y."/>
            <person name="Xiong H."/>
            <person name="Wang M."/>
            <person name="Zhang Z."/>
            <person name="Wang Z."/>
            <person name="Wu H."/>
            <person name="Ma T."/>
            <person name="Liu J."/>
            <person name="Xi Z."/>
        </authorList>
    </citation>
    <scope>NUCLEOTIDE SEQUENCE [LARGE SCALE GENOMIC DNA]</scope>
    <source>
        <strain evidence="11">J267</strain>
        <tissue evidence="11">Leaf</tissue>
    </source>
</reference>
<dbReference type="GO" id="GO:0005886">
    <property type="term" value="C:plasma membrane"/>
    <property type="evidence" value="ECO:0007669"/>
    <property type="project" value="TreeGrafter"/>
</dbReference>
<dbReference type="Proteomes" id="UP000325577">
    <property type="component" value="Linkage Group LG3"/>
</dbReference>
<dbReference type="PANTHER" id="PTHR24093:SF454">
    <property type="entry name" value="CATION-TRANSPORTING P-TYPE ATPASE C-TERMINAL DOMAIN-CONTAINING PROTEIN"/>
    <property type="match status" value="1"/>
</dbReference>
<keyword evidence="7 8" id="KW-0472">Membrane</keyword>
<dbReference type="Gene3D" id="3.40.1110.10">
    <property type="entry name" value="Calcium-transporting ATPase, cytoplasmic domain N"/>
    <property type="match status" value="1"/>
</dbReference>
<dbReference type="Gene3D" id="3.40.50.1000">
    <property type="entry name" value="HAD superfamily/HAD-like"/>
    <property type="match status" value="1"/>
</dbReference>
<dbReference type="PANTHER" id="PTHR24093">
    <property type="entry name" value="CATION TRANSPORTING ATPASE"/>
    <property type="match status" value="1"/>
</dbReference>
<feature type="transmembrane region" description="Helical" evidence="8">
    <location>
        <begin position="323"/>
        <end position="345"/>
    </location>
</feature>
<evidence type="ECO:0000256" key="6">
    <source>
        <dbReference type="ARBA" id="ARBA00022989"/>
    </source>
</evidence>
<evidence type="ECO:0000256" key="5">
    <source>
        <dbReference type="ARBA" id="ARBA00022842"/>
    </source>
</evidence>
<dbReference type="InterPro" id="IPR008250">
    <property type="entry name" value="ATPase_P-typ_transduc_dom_A_sf"/>
</dbReference>
<evidence type="ECO:0000256" key="8">
    <source>
        <dbReference type="SAM" id="Phobius"/>
    </source>
</evidence>
<evidence type="ECO:0000256" key="2">
    <source>
        <dbReference type="ARBA" id="ARBA00022692"/>
    </source>
</evidence>
<evidence type="ECO:0000256" key="4">
    <source>
        <dbReference type="ARBA" id="ARBA00022837"/>
    </source>
</evidence>
<gene>
    <name evidence="11" type="ORF">F0562_008197</name>
</gene>
<dbReference type="AlphaFoldDB" id="A0A5J5A7W5"/>
<evidence type="ECO:0000313" key="11">
    <source>
        <dbReference type="EMBL" id="KAA8526600.1"/>
    </source>
</evidence>
<name>A0A5J5A7W5_9ASTE</name>
<dbReference type="Gene3D" id="2.70.150.10">
    <property type="entry name" value="Calcium-transporting ATPase, cytoplasmic transduction domain A"/>
    <property type="match status" value="1"/>
</dbReference>
<dbReference type="Pfam" id="PF00689">
    <property type="entry name" value="Cation_ATPase_C"/>
    <property type="match status" value="1"/>
</dbReference>
<dbReference type="GO" id="GO:0046872">
    <property type="term" value="F:metal ion binding"/>
    <property type="evidence" value="ECO:0007669"/>
    <property type="project" value="UniProtKB-KW"/>
</dbReference>
<dbReference type="InterPro" id="IPR023299">
    <property type="entry name" value="ATPase_P-typ_cyto_dom_N"/>
</dbReference>
<keyword evidence="5" id="KW-0460">Magnesium</keyword>
<feature type="transmembrane region" description="Helical" evidence="8">
    <location>
        <begin position="1066"/>
        <end position="1084"/>
    </location>
</feature>
<keyword evidence="2 8" id="KW-0812">Transmembrane</keyword>
<proteinExistence type="predicted"/>
<keyword evidence="3" id="KW-0479">Metal-binding</keyword>
<keyword evidence="4" id="KW-0106">Calcium</keyword>
<feature type="transmembrane region" description="Helical" evidence="8">
    <location>
        <begin position="964"/>
        <end position="988"/>
    </location>
</feature>
<evidence type="ECO:0000256" key="3">
    <source>
        <dbReference type="ARBA" id="ARBA00022723"/>
    </source>
</evidence>
<dbReference type="OrthoDB" id="1422951at2759"/>
<keyword evidence="6 8" id="KW-1133">Transmembrane helix</keyword>
<dbReference type="SUPFAM" id="SSF81665">
    <property type="entry name" value="Calcium ATPase, transmembrane domain M"/>
    <property type="match status" value="1"/>
</dbReference>
<feature type="transmembrane region" description="Helical" evidence="8">
    <location>
        <begin position="933"/>
        <end position="952"/>
    </location>
</feature>
<dbReference type="Pfam" id="PF00122">
    <property type="entry name" value="E1-E2_ATPase"/>
    <property type="match status" value="1"/>
</dbReference>
<feature type="transmembrane region" description="Helical" evidence="8">
    <location>
        <begin position="1090"/>
        <end position="1114"/>
    </location>
</feature>
<accession>A0A5J5A7W5</accession>
<protein>
    <submittedName>
        <fullName evidence="11">Uncharacterized protein</fullName>
    </submittedName>
</protein>
<dbReference type="InterPro" id="IPR023298">
    <property type="entry name" value="ATPase_P-typ_TM_dom_sf"/>
</dbReference>
<sequence length="1127" mass="122950">MIPLATVSSSPVEASLPVPSLLPPSSLALSPSSSPPPSSLPPFLSPVLMVRLWASPVPSQSQSSSPRPSPSPSPALSPSLSPALVLCLFASPVPSQSPSPALMLCLWASPVPSQSQSSSPPPSLVLPPLLSAALMLWISASTVPSQSPALPPSLSPESGIDAMDFGFSSAITVAVSDVDAIALARAFGLSGAIPIAVVISTPLRSLSLSLYPALLLSQSPFFIDGPSGPAERDELEFVPNNLNSLTKLGDVKRVPFGSDLDGTVCNCCSDQQKGWNVVPPQSFFHFLLKECCSYKILLLLISAGLCLGFGMSEQGPKYGWLDGFTILVVSFLLVIVPSVTNFHGAKKLMKKQLKKKLEVFVVREEEPRRIAASDVVEGDVVHLSRGDQVPADRFFTSGDGLVLDEVLNSSLINDGNPSLLSGSKVIHGNGRMIVTSVGTNTVFGKLMGLVTTHDPNEVNLLEAQIKKPNDYAEYIGLCISIIVMLVQFLRFIYKKEDSNSEYELTKIEAKGSWHKMMKILEIIFLRPQGMIRVLTTSLASVLLGLQESVTFVIKCSLSYWNRKVEVSAQPDPTAACTMAMATVLCINASGGLLCHQLEVKQVWIGDRDINDGDNVSVTSRALLQALQCVVSVAEHEPQTLGTPTDGLLISWLSSKLMLGMYKGFPEEGYSIIDSRKYNNKTSGVLMHGNDGENNLLLHKGDASIILPMCSHYYDCQGNIHGMGNQRSWFEKVIKDMEENCITPIAFAYTPNQKGRVQEIRKDGLNLLAVVGFKENPCWEAVKALVMAGVSIKLVSRDEPEVLIDEAYKLGICVDRDDEVIEGVAFRRLDDHDRIGRLDHITMMYKSDPEDTLLMLKALKQKGHVVAYFGGMTTSEVAALKEADVGITEETRSTQLARESSDIIVPSNSGFNSFITIFKSGRCVYSNIQKFNHLMVTGCISGLLVSSIATMCFGESPITAIQLLWVNWIMCVLGGLMMVMELPVINLLTHEPEAKRAKSFMSRYVWRNHMTQFLYQTVGLLIFLIAGQAMAGLNPMIFNCFTLCQLFNLANIMELEKKQVMKVVSNHYWFLGVAGAVLVLQVLVVEFGTSLANYVSLTWVQWSFCFLFAALPWGLDRAVKFIMHGCPC</sequence>
<dbReference type="SUPFAM" id="SSF81653">
    <property type="entry name" value="Calcium ATPase, transduction domain A"/>
    <property type="match status" value="1"/>
</dbReference>
<dbReference type="Gene3D" id="1.20.1110.10">
    <property type="entry name" value="Calcium-transporting ATPase, transmembrane domain"/>
    <property type="match status" value="3"/>
</dbReference>
<keyword evidence="12" id="KW-1185">Reference proteome</keyword>
<evidence type="ECO:0000313" key="12">
    <source>
        <dbReference type="Proteomes" id="UP000325577"/>
    </source>
</evidence>
<dbReference type="EMBL" id="CM018046">
    <property type="protein sequence ID" value="KAA8526600.1"/>
    <property type="molecule type" value="Genomic_DNA"/>
</dbReference>
<dbReference type="InterPro" id="IPR059000">
    <property type="entry name" value="ATPase_P-type_domA"/>
</dbReference>